<dbReference type="PROSITE" id="PS00018">
    <property type="entry name" value="EF_HAND_1"/>
    <property type="match status" value="2"/>
</dbReference>
<keyword evidence="15" id="KW-0455">Luminescence</keyword>
<feature type="domain" description="Miro" evidence="20">
    <location>
        <begin position="5"/>
        <end position="172"/>
    </location>
</feature>
<feature type="domain" description="EF-hand" evidence="19">
    <location>
        <begin position="308"/>
        <end position="343"/>
    </location>
</feature>
<dbReference type="Proteomes" id="UP001652625">
    <property type="component" value="Chromosome 08"/>
</dbReference>
<comment type="similarity">
    <text evidence="2">Belongs to the aequorin family.</text>
</comment>
<keyword evidence="5" id="KW-0479">Metal-binding</keyword>
<evidence type="ECO:0000256" key="1">
    <source>
        <dbReference type="ARBA" id="ARBA00004200"/>
    </source>
</evidence>
<evidence type="ECO:0000256" key="7">
    <source>
        <dbReference type="ARBA" id="ARBA00022741"/>
    </source>
</evidence>
<comment type="function">
    <text evidence="17">Mitochondrial GTPase involved in mitochondrial trafficking. Probably involved in control of anterograde transport of mitochondria and their subcellular distribution.</text>
</comment>
<dbReference type="SUPFAM" id="SSF52540">
    <property type="entry name" value="P-loop containing nucleoside triphosphate hydrolases"/>
    <property type="match status" value="2"/>
</dbReference>
<keyword evidence="9 17" id="KW-0378">Hydrolase</keyword>
<feature type="domain" description="EF-hand" evidence="19">
    <location>
        <begin position="188"/>
        <end position="223"/>
    </location>
</feature>
<keyword evidence="6" id="KW-0677">Repeat</keyword>
<evidence type="ECO:0000259" key="19">
    <source>
        <dbReference type="PROSITE" id="PS50222"/>
    </source>
</evidence>
<evidence type="ECO:0000256" key="2">
    <source>
        <dbReference type="ARBA" id="ARBA00007828"/>
    </source>
</evidence>
<name>A0ABM4CCG4_HYDVU</name>
<evidence type="ECO:0000256" key="8">
    <source>
        <dbReference type="ARBA" id="ARBA00022787"/>
    </source>
</evidence>
<evidence type="ECO:0000256" key="15">
    <source>
        <dbReference type="ARBA" id="ARBA00023223"/>
    </source>
</evidence>
<comment type="subcellular location">
    <subcellularLocation>
        <location evidence="1 17">Mitochondrion outer membrane</location>
        <topology evidence="1 17">Single-pass type IV membrane protein</topology>
    </subcellularLocation>
</comment>
<keyword evidence="7 17" id="KW-0547">Nucleotide-binding</keyword>
<dbReference type="InterPro" id="IPR020860">
    <property type="entry name" value="MIRO_dom"/>
</dbReference>
<evidence type="ECO:0000256" key="6">
    <source>
        <dbReference type="ARBA" id="ARBA00022737"/>
    </source>
</evidence>
<keyword evidence="4 18" id="KW-0812">Transmembrane</keyword>
<dbReference type="InterPro" id="IPR001806">
    <property type="entry name" value="Small_GTPase"/>
</dbReference>
<dbReference type="InterPro" id="IPR013567">
    <property type="entry name" value="EF_hand_assoc_2"/>
</dbReference>
<evidence type="ECO:0000256" key="4">
    <source>
        <dbReference type="ARBA" id="ARBA00022692"/>
    </source>
</evidence>
<dbReference type="PIRSF" id="PIRSF037488">
    <property type="entry name" value="Mt_Rho_GTPase"/>
    <property type="match status" value="1"/>
</dbReference>
<keyword evidence="8 17" id="KW-1000">Mitochondrion outer membrane</keyword>
<dbReference type="SMART" id="SM00174">
    <property type="entry name" value="RHO"/>
    <property type="match status" value="1"/>
</dbReference>
<keyword evidence="12 17" id="KW-0496">Mitochondrion</keyword>
<evidence type="ECO:0000256" key="16">
    <source>
        <dbReference type="ARBA" id="ARBA00023262"/>
    </source>
</evidence>
<dbReference type="Gene3D" id="3.40.50.300">
    <property type="entry name" value="P-loop containing nucleotide triphosphate hydrolases"/>
    <property type="match status" value="2"/>
</dbReference>
<evidence type="ECO:0000256" key="9">
    <source>
        <dbReference type="ARBA" id="ARBA00022801"/>
    </source>
</evidence>
<dbReference type="PROSITE" id="PS50222">
    <property type="entry name" value="EF_HAND_2"/>
    <property type="match status" value="2"/>
</dbReference>
<keyword evidence="21" id="KW-1185">Reference proteome</keyword>
<dbReference type="EC" id="3.6.5.-" evidence="17"/>
<dbReference type="Pfam" id="PF08355">
    <property type="entry name" value="EF_assoc_1"/>
    <property type="match status" value="1"/>
</dbReference>
<dbReference type="Gene3D" id="1.10.238.10">
    <property type="entry name" value="EF-hand"/>
    <property type="match status" value="2"/>
</dbReference>
<dbReference type="CDD" id="cd01893">
    <property type="entry name" value="Miro1"/>
    <property type="match status" value="1"/>
</dbReference>
<dbReference type="PROSITE" id="PS51423">
    <property type="entry name" value="MIRO"/>
    <property type="match status" value="1"/>
</dbReference>
<dbReference type="InterPro" id="IPR052266">
    <property type="entry name" value="Miro-EF-hand_domain"/>
</dbReference>
<dbReference type="PROSITE" id="PS51419">
    <property type="entry name" value="RAB"/>
    <property type="match status" value="1"/>
</dbReference>
<feature type="transmembrane region" description="Helical" evidence="18">
    <location>
        <begin position="591"/>
        <end position="610"/>
    </location>
</feature>
<dbReference type="InterPro" id="IPR018247">
    <property type="entry name" value="EF_Hand_1_Ca_BS"/>
</dbReference>
<dbReference type="InterPro" id="IPR011992">
    <property type="entry name" value="EF-hand-dom_pair"/>
</dbReference>
<dbReference type="Pfam" id="PF08356">
    <property type="entry name" value="EF_assoc_2"/>
    <property type="match status" value="1"/>
</dbReference>
<keyword evidence="13 17" id="KW-0342">GTP-binding</keyword>
<keyword evidence="16" id="KW-0599">Photoprotein</keyword>
<dbReference type="PANTHER" id="PTHR46819">
    <property type="entry name" value="EF-HAND CALCIUM-BINDING DOMAIN-CONTAINING PROTEIN 7"/>
    <property type="match status" value="1"/>
</dbReference>
<evidence type="ECO:0000256" key="10">
    <source>
        <dbReference type="ARBA" id="ARBA00022837"/>
    </source>
</evidence>
<dbReference type="InterPro" id="IPR027417">
    <property type="entry name" value="P-loop_NTPase"/>
</dbReference>
<organism evidence="21 22">
    <name type="scientific">Hydra vulgaris</name>
    <name type="common">Hydra</name>
    <name type="synonym">Hydra attenuata</name>
    <dbReference type="NCBI Taxonomy" id="6087"/>
    <lineage>
        <taxon>Eukaryota</taxon>
        <taxon>Metazoa</taxon>
        <taxon>Cnidaria</taxon>
        <taxon>Hydrozoa</taxon>
        <taxon>Hydroidolina</taxon>
        <taxon>Anthoathecata</taxon>
        <taxon>Aplanulata</taxon>
        <taxon>Hydridae</taxon>
        <taxon>Hydra</taxon>
    </lineage>
</organism>
<sequence length="622" mass="70170">MSTGAKGIRILLVGDDGVGKTSLILSLVTEEFPEEVPSRAEEITIPADVTPEKVPTHIVDFSYSEQTEDELRHELHLADVVCVVYAINDELCIKRITSYWLPIVFDVCGDRRKPVVLVGNKSDLAELEGSRMNDVLAIMDEYPEVETCIECSASDLKNISELFYYAQKAVLHPTAPIYSHDEQRITEKCEKGLIRIFKICDLDNDGFLNDVELNEFQKRCFKNSLPQQGLQEVKNIIKKNMKEGVTDIGVTLEGFLFLHNLFIQKGRQETTWTALRRFGYDMDLELRDDYLNPSLEIDPGCSLELSSAGLDFVMELFFKYDKDEDDALSPEELEDMLSLCDEKPWKDIDLTATCQNDKGWMTAEGFVAQWILWTYIDYSRTLKLFGYYGYIQGDMENQLTGLRITRPKDIDIQKRKTTRTVFLVYVVGAKNCGKTAFLQSFLNNTKANSKEIEFSKFACNSVQINKQEVHMILEEVDLENAAEKILSGKQDSVCFLFDVSESQSFSTIAKLHKSVGAKGCIFVGTKSDLSKAKQNFEVAPSEYAANNSSYELQFFSSNDSSKNHKTLFSKVATISAQLGGPSNTEKSLKKIIFTLGISFLMMAGVGFIAFRHIRKGHNLSNG</sequence>
<evidence type="ECO:0000256" key="14">
    <source>
        <dbReference type="ARBA" id="ARBA00023136"/>
    </source>
</evidence>
<evidence type="ECO:0000256" key="12">
    <source>
        <dbReference type="ARBA" id="ARBA00023128"/>
    </source>
</evidence>
<gene>
    <name evidence="22" type="primary">LOC100207557</name>
</gene>
<evidence type="ECO:0000259" key="20">
    <source>
        <dbReference type="PROSITE" id="PS51423"/>
    </source>
</evidence>
<dbReference type="RefSeq" id="XP_065659356.1">
    <property type="nucleotide sequence ID" value="XM_065803284.1"/>
</dbReference>
<dbReference type="PANTHER" id="PTHR46819:SF1">
    <property type="entry name" value="EF-HAND CALCIUM-BINDING DOMAIN-CONTAINING PROTEIN 7"/>
    <property type="match status" value="1"/>
</dbReference>
<evidence type="ECO:0000256" key="18">
    <source>
        <dbReference type="SAM" id="Phobius"/>
    </source>
</evidence>
<evidence type="ECO:0000256" key="5">
    <source>
        <dbReference type="ARBA" id="ARBA00022723"/>
    </source>
</evidence>
<dbReference type="InterPro" id="IPR021181">
    <property type="entry name" value="Miro"/>
</dbReference>
<dbReference type="PRINTS" id="PR00449">
    <property type="entry name" value="RASTRNSFRMNG"/>
</dbReference>
<keyword evidence="11 18" id="KW-1133">Transmembrane helix</keyword>
<dbReference type="GeneID" id="100207557"/>
<accession>A0ABM4CCG4</accession>
<proteinExistence type="inferred from homology"/>
<dbReference type="InterPro" id="IPR013566">
    <property type="entry name" value="EF_hand_assoc_1"/>
</dbReference>
<evidence type="ECO:0000256" key="13">
    <source>
        <dbReference type="ARBA" id="ARBA00023134"/>
    </source>
</evidence>
<comment type="similarity">
    <text evidence="3 17">Belongs to the mitochondrial Rho GTPase family.</text>
</comment>
<protein>
    <recommendedName>
        <fullName evidence="17">Mitochondrial Rho GTPase</fullName>
        <ecNumber evidence="17">3.6.5.-</ecNumber>
    </recommendedName>
</protein>
<evidence type="ECO:0000256" key="17">
    <source>
        <dbReference type="PIRNR" id="PIRNR037488"/>
    </source>
</evidence>
<evidence type="ECO:0000313" key="22">
    <source>
        <dbReference type="RefSeq" id="XP_065659356.1"/>
    </source>
</evidence>
<dbReference type="Pfam" id="PF00071">
    <property type="entry name" value="Ras"/>
    <property type="match status" value="2"/>
</dbReference>
<evidence type="ECO:0000313" key="21">
    <source>
        <dbReference type="Proteomes" id="UP001652625"/>
    </source>
</evidence>
<dbReference type="SMART" id="SM00175">
    <property type="entry name" value="RAB"/>
    <property type="match status" value="1"/>
</dbReference>
<dbReference type="SMART" id="SM00173">
    <property type="entry name" value="RAS"/>
    <property type="match status" value="1"/>
</dbReference>
<dbReference type="InterPro" id="IPR002048">
    <property type="entry name" value="EF_hand_dom"/>
</dbReference>
<evidence type="ECO:0000256" key="11">
    <source>
        <dbReference type="ARBA" id="ARBA00022989"/>
    </source>
</evidence>
<keyword evidence="14 17" id="KW-0472">Membrane</keyword>
<evidence type="ECO:0000256" key="3">
    <source>
        <dbReference type="ARBA" id="ARBA00007981"/>
    </source>
</evidence>
<reference evidence="22" key="1">
    <citation type="submission" date="2025-08" db="UniProtKB">
        <authorList>
            <consortium name="RefSeq"/>
        </authorList>
    </citation>
    <scope>IDENTIFICATION</scope>
</reference>
<dbReference type="SUPFAM" id="SSF47473">
    <property type="entry name" value="EF-hand"/>
    <property type="match status" value="1"/>
</dbReference>
<dbReference type="SMART" id="SM00054">
    <property type="entry name" value="EFh"/>
    <property type="match status" value="2"/>
</dbReference>
<keyword evidence="10 17" id="KW-0106">Calcium</keyword>